<dbReference type="AlphaFoldDB" id="A0AAE3WD78"/>
<protein>
    <submittedName>
        <fullName evidence="2">Uncharacterized protein</fullName>
    </submittedName>
</protein>
<organism evidence="2 3">
    <name type="scientific">Marimonas arenosa</name>
    <dbReference type="NCBI Taxonomy" id="1795305"/>
    <lineage>
        <taxon>Bacteria</taxon>
        <taxon>Pseudomonadati</taxon>
        <taxon>Pseudomonadota</taxon>
        <taxon>Alphaproteobacteria</taxon>
        <taxon>Rhodobacterales</taxon>
        <taxon>Paracoccaceae</taxon>
        <taxon>Marimonas</taxon>
    </lineage>
</organism>
<name>A0AAE3WD78_9RHOB</name>
<feature type="transmembrane region" description="Helical" evidence="1">
    <location>
        <begin position="60"/>
        <end position="84"/>
    </location>
</feature>
<reference evidence="2" key="1">
    <citation type="submission" date="2022-07" db="EMBL/GenBank/DDBJ databases">
        <authorList>
            <person name="Otstavnykh N."/>
            <person name="Isaeva M."/>
            <person name="Bystritskaya E."/>
        </authorList>
    </citation>
    <scope>NUCLEOTIDE SEQUENCE</scope>
    <source>
        <strain evidence="2">KCTC 52189</strain>
    </source>
</reference>
<dbReference type="RefSeq" id="WP_306735758.1">
    <property type="nucleotide sequence ID" value="NZ_JANHAX010000003.1"/>
</dbReference>
<evidence type="ECO:0000313" key="3">
    <source>
        <dbReference type="Proteomes" id="UP001226762"/>
    </source>
</evidence>
<evidence type="ECO:0000256" key="1">
    <source>
        <dbReference type="SAM" id="Phobius"/>
    </source>
</evidence>
<feature type="transmembrane region" description="Helical" evidence="1">
    <location>
        <begin position="6"/>
        <end position="24"/>
    </location>
</feature>
<proteinExistence type="predicted"/>
<keyword evidence="1" id="KW-0472">Membrane</keyword>
<accession>A0AAE3WD78</accession>
<keyword evidence="3" id="KW-1185">Reference proteome</keyword>
<comment type="caution">
    <text evidence="2">The sequence shown here is derived from an EMBL/GenBank/DDBJ whole genome shotgun (WGS) entry which is preliminary data.</text>
</comment>
<reference evidence="2" key="2">
    <citation type="submission" date="2023-02" db="EMBL/GenBank/DDBJ databases">
        <title>'Rhodoalgimonas zhirmunskyi' gen. nov., isolated from a red alga.</title>
        <authorList>
            <person name="Nedashkovskaya O.I."/>
            <person name="Otstavnykh N.Y."/>
            <person name="Bystritskaya E.P."/>
            <person name="Balabanova L.A."/>
            <person name="Isaeva M.P."/>
        </authorList>
    </citation>
    <scope>NUCLEOTIDE SEQUENCE</scope>
    <source>
        <strain evidence="2">KCTC 52189</strain>
    </source>
</reference>
<evidence type="ECO:0000313" key="2">
    <source>
        <dbReference type="EMBL" id="MDQ2090479.1"/>
    </source>
</evidence>
<dbReference type="Proteomes" id="UP001226762">
    <property type="component" value="Unassembled WGS sequence"/>
</dbReference>
<gene>
    <name evidence="2" type="ORF">NO357_11270</name>
</gene>
<dbReference type="EMBL" id="JANHAX010000003">
    <property type="protein sequence ID" value="MDQ2090479.1"/>
    <property type="molecule type" value="Genomic_DNA"/>
</dbReference>
<keyword evidence="1" id="KW-0812">Transmembrane</keyword>
<feature type="transmembrane region" description="Helical" evidence="1">
    <location>
        <begin position="96"/>
        <end position="115"/>
    </location>
</feature>
<feature type="transmembrane region" description="Helical" evidence="1">
    <location>
        <begin position="31"/>
        <end position="48"/>
    </location>
</feature>
<keyword evidence="1" id="KW-1133">Transmembrane helix</keyword>
<sequence length="116" mass="12322">MELLIAYIVFILVGPVIFLGLIRPAPTRSRFAMGVASATGLLVAAYAMRVWGPDGAAVAVVWLACLWLGWITTIATAVQAWALVRGFGRQRKWSAAMGAAAVTLPWFGLSLTMTAG</sequence>